<comment type="catalytic activity">
    <reaction evidence="1">
        <text>ATP + protein L-histidine = ADP + protein N-phospho-L-histidine.</text>
        <dbReference type="EC" id="2.7.13.3"/>
    </reaction>
</comment>
<dbReference type="InterPro" id="IPR003594">
    <property type="entry name" value="HATPase_dom"/>
</dbReference>
<dbReference type="EMBL" id="AZHW01000958">
    <property type="protein sequence ID" value="ETW95097.1"/>
    <property type="molecule type" value="Genomic_DNA"/>
</dbReference>
<dbReference type="InterPro" id="IPR005467">
    <property type="entry name" value="His_kinase_dom"/>
</dbReference>
<dbReference type="Gene3D" id="2.10.70.100">
    <property type="match status" value="1"/>
</dbReference>
<dbReference type="Gene3D" id="1.10.287.130">
    <property type="match status" value="1"/>
</dbReference>
<dbReference type="Gene3D" id="3.40.50.2300">
    <property type="match status" value="1"/>
</dbReference>
<dbReference type="SMART" id="SM00388">
    <property type="entry name" value="HisKA"/>
    <property type="match status" value="1"/>
</dbReference>
<evidence type="ECO:0000256" key="1">
    <source>
        <dbReference type="ARBA" id="ARBA00000085"/>
    </source>
</evidence>
<dbReference type="InterPro" id="IPR000700">
    <property type="entry name" value="PAS-assoc_C"/>
</dbReference>
<organism evidence="15 16">
    <name type="scientific">Entotheonella factor</name>
    <dbReference type="NCBI Taxonomy" id="1429438"/>
    <lineage>
        <taxon>Bacteria</taxon>
        <taxon>Pseudomonadati</taxon>
        <taxon>Nitrospinota/Tectimicrobiota group</taxon>
        <taxon>Candidatus Tectimicrobiota</taxon>
        <taxon>Candidatus Entotheonellia</taxon>
        <taxon>Candidatus Entotheonellales</taxon>
        <taxon>Candidatus Entotheonellaceae</taxon>
        <taxon>Candidatus Entotheonella</taxon>
    </lineage>
</organism>
<dbReference type="Pfam" id="PF02518">
    <property type="entry name" value="HATPase_c"/>
    <property type="match status" value="1"/>
</dbReference>
<dbReference type="PANTHER" id="PTHR45339:SF1">
    <property type="entry name" value="HYBRID SIGNAL TRANSDUCTION HISTIDINE KINASE J"/>
    <property type="match status" value="1"/>
</dbReference>
<keyword evidence="6" id="KW-0418">Kinase</keyword>
<dbReference type="PANTHER" id="PTHR45339">
    <property type="entry name" value="HYBRID SIGNAL TRANSDUCTION HISTIDINE KINASE J"/>
    <property type="match status" value="1"/>
</dbReference>
<dbReference type="InterPro" id="IPR001789">
    <property type="entry name" value="Sig_transdc_resp-reg_receiver"/>
</dbReference>
<dbReference type="GO" id="GO:0000155">
    <property type="term" value="F:phosphorelay sensor kinase activity"/>
    <property type="evidence" value="ECO:0007669"/>
    <property type="project" value="InterPro"/>
</dbReference>
<accession>W4LAR7</accession>
<evidence type="ECO:0000256" key="10">
    <source>
        <dbReference type="ARBA" id="ARBA00068150"/>
    </source>
</evidence>
<dbReference type="PATRIC" id="fig|1429438.4.peg.6093"/>
<proteinExistence type="predicted"/>
<dbReference type="PROSITE" id="PS50109">
    <property type="entry name" value="HIS_KIN"/>
    <property type="match status" value="1"/>
</dbReference>
<dbReference type="SMART" id="SM00387">
    <property type="entry name" value="HATPase_c"/>
    <property type="match status" value="1"/>
</dbReference>
<feature type="domain" description="Histidine kinase" evidence="12">
    <location>
        <begin position="297"/>
        <end position="506"/>
    </location>
</feature>
<dbReference type="FunFam" id="1.10.287.130:FF:000002">
    <property type="entry name" value="Two-component osmosensing histidine kinase"/>
    <property type="match status" value="1"/>
</dbReference>
<evidence type="ECO:0000256" key="2">
    <source>
        <dbReference type="ARBA" id="ARBA00012438"/>
    </source>
</evidence>
<dbReference type="CDD" id="cd16922">
    <property type="entry name" value="HATPase_EvgS-ArcB-TorS-like"/>
    <property type="match status" value="1"/>
</dbReference>
<evidence type="ECO:0000256" key="9">
    <source>
        <dbReference type="ARBA" id="ARBA00064003"/>
    </source>
</evidence>
<name>W4LAR7_ENTF1</name>
<keyword evidence="3 11" id="KW-0597">Phosphoprotein</keyword>
<dbReference type="Pfam" id="PF00072">
    <property type="entry name" value="Response_reg"/>
    <property type="match status" value="1"/>
</dbReference>
<dbReference type="EC" id="2.7.13.3" evidence="2"/>
<keyword evidence="4" id="KW-0808">Transferase</keyword>
<dbReference type="SUPFAM" id="SSF47384">
    <property type="entry name" value="Homodimeric domain of signal transducing histidine kinase"/>
    <property type="match status" value="1"/>
</dbReference>
<dbReference type="PROSITE" id="PS50113">
    <property type="entry name" value="PAC"/>
    <property type="match status" value="1"/>
</dbReference>
<dbReference type="SMART" id="SM00448">
    <property type="entry name" value="REC"/>
    <property type="match status" value="1"/>
</dbReference>
<dbReference type="SUPFAM" id="SSF55785">
    <property type="entry name" value="PYP-like sensor domain (PAS domain)"/>
    <property type="match status" value="1"/>
</dbReference>
<dbReference type="HOGENOM" id="CLU_000445_114_72_7"/>
<dbReference type="PROSITE" id="PS50110">
    <property type="entry name" value="RESPONSE_REGULATORY"/>
    <property type="match status" value="1"/>
</dbReference>
<dbReference type="InterPro" id="IPR000014">
    <property type="entry name" value="PAS"/>
</dbReference>
<keyword evidence="7" id="KW-0067">ATP-binding</keyword>
<keyword evidence="16" id="KW-1185">Reference proteome</keyword>
<dbReference type="InterPro" id="IPR013655">
    <property type="entry name" value="PAS_fold_3"/>
</dbReference>
<dbReference type="SUPFAM" id="SSF52172">
    <property type="entry name" value="CheY-like"/>
    <property type="match status" value="1"/>
</dbReference>
<dbReference type="Pfam" id="PF00512">
    <property type="entry name" value="HisKA"/>
    <property type="match status" value="1"/>
</dbReference>
<evidence type="ECO:0000313" key="16">
    <source>
        <dbReference type="Proteomes" id="UP000019141"/>
    </source>
</evidence>
<dbReference type="CDD" id="cd17574">
    <property type="entry name" value="REC_OmpR"/>
    <property type="match status" value="1"/>
</dbReference>
<dbReference type="InterPro" id="IPR011006">
    <property type="entry name" value="CheY-like_superfamily"/>
</dbReference>
<dbReference type="InterPro" id="IPR001610">
    <property type="entry name" value="PAC"/>
</dbReference>
<dbReference type="Pfam" id="PF08447">
    <property type="entry name" value="PAS_3"/>
    <property type="match status" value="1"/>
</dbReference>
<evidence type="ECO:0000256" key="4">
    <source>
        <dbReference type="ARBA" id="ARBA00022679"/>
    </source>
</evidence>
<dbReference type="InterPro" id="IPR004358">
    <property type="entry name" value="Sig_transdc_His_kin-like_C"/>
</dbReference>
<dbReference type="PRINTS" id="PR00344">
    <property type="entry name" value="BCTRLSENSOR"/>
</dbReference>
<reference evidence="15 16" key="1">
    <citation type="journal article" date="2014" name="Nature">
        <title>An environmental bacterial taxon with a large and distinct metabolic repertoire.</title>
        <authorList>
            <person name="Wilson M.C."/>
            <person name="Mori T."/>
            <person name="Ruckert C."/>
            <person name="Uria A.R."/>
            <person name="Helf M.J."/>
            <person name="Takada K."/>
            <person name="Gernert C."/>
            <person name="Steffens U.A."/>
            <person name="Heycke N."/>
            <person name="Schmitt S."/>
            <person name="Rinke C."/>
            <person name="Helfrich E.J."/>
            <person name="Brachmann A.O."/>
            <person name="Gurgui C."/>
            <person name="Wakimoto T."/>
            <person name="Kracht M."/>
            <person name="Crusemann M."/>
            <person name="Hentschel U."/>
            <person name="Abe I."/>
            <person name="Matsunaga S."/>
            <person name="Kalinowski J."/>
            <person name="Takeyama H."/>
            <person name="Piel J."/>
        </authorList>
    </citation>
    <scope>NUCLEOTIDE SEQUENCE [LARGE SCALE GENOMIC DNA]</scope>
    <source>
        <strain evidence="16">TSY1</strain>
    </source>
</reference>
<evidence type="ECO:0000256" key="5">
    <source>
        <dbReference type="ARBA" id="ARBA00022741"/>
    </source>
</evidence>
<dbReference type="SUPFAM" id="SSF55874">
    <property type="entry name" value="ATPase domain of HSP90 chaperone/DNA topoisomerase II/histidine kinase"/>
    <property type="match status" value="1"/>
</dbReference>
<dbReference type="InterPro" id="IPR036890">
    <property type="entry name" value="HATPase_C_sf"/>
</dbReference>
<dbReference type="FunFam" id="3.30.565.10:FF:000010">
    <property type="entry name" value="Sensor histidine kinase RcsC"/>
    <property type="match status" value="1"/>
</dbReference>
<dbReference type="Gene3D" id="3.30.565.10">
    <property type="entry name" value="Histidine kinase-like ATPase, C-terminal domain"/>
    <property type="match status" value="1"/>
</dbReference>
<feature type="domain" description="Response regulatory" evidence="13">
    <location>
        <begin position="12"/>
        <end position="128"/>
    </location>
</feature>
<dbReference type="Gene3D" id="3.30.450.20">
    <property type="entry name" value="PAS domain"/>
    <property type="match status" value="1"/>
</dbReference>
<comment type="subunit">
    <text evidence="9">At low DSF concentrations, interacts with RpfF.</text>
</comment>
<evidence type="ECO:0000256" key="11">
    <source>
        <dbReference type="PROSITE-ProRule" id="PRU00169"/>
    </source>
</evidence>
<dbReference type="InterPro" id="IPR035965">
    <property type="entry name" value="PAS-like_dom_sf"/>
</dbReference>
<dbReference type="Proteomes" id="UP000019141">
    <property type="component" value="Unassembled WGS sequence"/>
</dbReference>
<comment type="caution">
    <text evidence="15">The sequence shown here is derived from an EMBL/GenBank/DDBJ whole genome shotgun (WGS) entry which is preliminary data.</text>
</comment>
<evidence type="ECO:0000256" key="6">
    <source>
        <dbReference type="ARBA" id="ARBA00022777"/>
    </source>
</evidence>
<dbReference type="NCBIfam" id="TIGR00229">
    <property type="entry name" value="sensory_box"/>
    <property type="match status" value="1"/>
</dbReference>
<dbReference type="AlphaFoldDB" id="W4LAR7"/>
<evidence type="ECO:0000256" key="3">
    <source>
        <dbReference type="ARBA" id="ARBA00022553"/>
    </source>
</evidence>
<feature type="modified residue" description="4-aspartylphosphate" evidence="11">
    <location>
        <position position="61"/>
    </location>
</feature>
<dbReference type="CDD" id="cd00130">
    <property type="entry name" value="PAS"/>
    <property type="match status" value="1"/>
</dbReference>
<keyword evidence="8" id="KW-0902">Two-component regulatory system</keyword>
<evidence type="ECO:0000259" key="12">
    <source>
        <dbReference type="PROSITE" id="PS50109"/>
    </source>
</evidence>
<dbReference type="SMART" id="SM00086">
    <property type="entry name" value="PAC"/>
    <property type="match status" value="1"/>
</dbReference>
<evidence type="ECO:0000256" key="8">
    <source>
        <dbReference type="ARBA" id="ARBA00023012"/>
    </source>
</evidence>
<feature type="domain" description="PAC" evidence="14">
    <location>
        <begin position="227"/>
        <end position="279"/>
    </location>
</feature>
<protein>
    <recommendedName>
        <fullName evidence="10">Sensory/regulatory protein RpfC</fullName>
        <ecNumber evidence="2">2.7.13.3</ecNumber>
    </recommendedName>
</protein>
<gene>
    <name evidence="15" type="ORF">ETSY1_32105</name>
</gene>
<evidence type="ECO:0000256" key="7">
    <source>
        <dbReference type="ARBA" id="ARBA00022840"/>
    </source>
</evidence>
<dbReference type="InterPro" id="IPR036097">
    <property type="entry name" value="HisK_dim/P_sf"/>
</dbReference>
<evidence type="ECO:0000259" key="14">
    <source>
        <dbReference type="PROSITE" id="PS50113"/>
    </source>
</evidence>
<evidence type="ECO:0000259" key="13">
    <source>
        <dbReference type="PROSITE" id="PS50110"/>
    </source>
</evidence>
<evidence type="ECO:0000313" key="15">
    <source>
        <dbReference type="EMBL" id="ETW95097.1"/>
    </source>
</evidence>
<dbReference type="GO" id="GO:0005524">
    <property type="term" value="F:ATP binding"/>
    <property type="evidence" value="ECO:0007669"/>
    <property type="project" value="UniProtKB-KW"/>
</dbReference>
<dbReference type="InterPro" id="IPR003661">
    <property type="entry name" value="HisK_dim/P_dom"/>
</dbReference>
<keyword evidence="5" id="KW-0547">Nucleotide-binding</keyword>
<dbReference type="CDD" id="cd00082">
    <property type="entry name" value="HisKA"/>
    <property type="match status" value="1"/>
</dbReference>
<sequence length="506" mass="56685">MSKANIREEPSLVLVVDDDMTLRFLARETLEQAGFVVDEAEDGQEALEVFGNKRYDIVLMDVNMPHMDGFDACKALRTLAAGDAVPVLMMTGLDDVTSINRAYEVGATDFITKPINWTILTHRVRYLLRASSALKLVRLNEARLAHAQHVARLGHWEIDYEAHAAYWSEEAYRIFGGVPEEGCAQDHSGLLSGQGSAVSIFWRAVHPDDQERVIQARYCLVHQYESYRIDYRIISSEGTEHFIHEHTEVMCDEQGRPQRAIGTIQDITERKQAEAAIILAKETAEIATQAKSEFLANMSHEIRTPMNGVLGMTHLLLDTMLDEEQREYTEMIQRSSEGLLTIINDILDFSKIEADKMAIEMVDLEFRTIIEDVVELLAEQAYSKGLELFYVLPAHIPTALVGDPNRLRQILTNLVGNAIKFTETGEVSISVRLLDETEHDVYISVEVKDTGIGISDEIQHKLFQAFTQGDGSTTRKYGGTGLGLVISKHLVEMMGGEIGCHSESDL</sequence>